<reference evidence="1 4" key="2">
    <citation type="submission" date="2018-08" db="EMBL/GenBank/DDBJ databases">
        <title>Draft genome sequence of Pseudoalteromonas donghaensis HJ51.</title>
        <authorList>
            <person name="Oh J."/>
            <person name="Roh D."/>
        </authorList>
    </citation>
    <scope>NUCLEOTIDE SEQUENCE [LARGE SCALE GENOMIC DNA]</scope>
    <source>
        <strain evidence="1 4">HJ51</strain>
        <plasmid evidence="1 4">unnamed1</plasmid>
    </source>
</reference>
<dbReference type="EMBL" id="CP032091">
    <property type="protein sequence ID" value="AXV66928.1"/>
    <property type="molecule type" value="Genomic_DNA"/>
</dbReference>
<evidence type="ECO:0000313" key="4">
    <source>
        <dbReference type="Proteomes" id="UP000264605"/>
    </source>
</evidence>
<reference evidence="2 3" key="1">
    <citation type="submission" date="2016-10" db="EMBL/GenBank/DDBJ databases">
        <authorList>
            <person name="Varghese N."/>
            <person name="Submissions S."/>
        </authorList>
    </citation>
    <scope>NUCLEOTIDE SEQUENCE [LARGE SCALE GENOMIC DNA]</scope>
    <source>
        <strain evidence="2 3">CGMCC 1.8499</strain>
    </source>
</reference>
<dbReference type="KEGG" id="pdj:D0907_16490"/>
<dbReference type="Proteomes" id="UP000264605">
    <property type="component" value="Plasmid unnamed1"/>
</dbReference>
<dbReference type="AlphaFoldDB" id="A0AAD0S3A3"/>
<protein>
    <submittedName>
        <fullName evidence="1">Uncharacterized protein</fullName>
    </submittedName>
</protein>
<proteinExistence type="predicted"/>
<geneLocation type="plasmid" evidence="1 4">
    <name>unnamed1</name>
</geneLocation>
<evidence type="ECO:0000313" key="2">
    <source>
        <dbReference type="EMBL" id="SFT53442.1"/>
    </source>
</evidence>
<accession>A0AAD0S3A3</accession>
<keyword evidence="1" id="KW-0614">Plasmid</keyword>
<evidence type="ECO:0000313" key="1">
    <source>
        <dbReference type="EMBL" id="AXV66928.1"/>
    </source>
</evidence>
<keyword evidence="3" id="KW-1185">Reference proteome</keyword>
<name>A0AAD0S3A3_9GAMM</name>
<sequence length="88" mass="10556">MNDEIQTEQLDQNVMNTLRDKDHSTLAHRVDTLLFSHNDIIELLAQYLALSEQEDDERFDTWFDNLTKEQHTVVKTFEVYRGQYEHLD</sequence>
<dbReference type="EMBL" id="FPAZ01000004">
    <property type="protein sequence ID" value="SFT53442.1"/>
    <property type="molecule type" value="Genomic_DNA"/>
</dbReference>
<evidence type="ECO:0000313" key="3">
    <source>
        <dbReference type="Proteomes" id="UP000183805"/>
    </source>
</evidence>
<gene>
    <name evidence="1" type="ORF">D0907_16490</name>
    <name evidence="2" type="ORF">SAMN04487854_104134</name>
</gene>
<dbReference type="Proteomes" id="UP000183805">
    <property type="component" value="Unassembled WGS sequence"/>
</dbReference>
<organism evidence="1 4">
    <name type="scientific">Pseudoalteromonas lipolytica</name>
    <dbReference type="NCBI Taxonomy" id="570156"/>
    <lineage>
        <taxon>Bacteria</taxon>
        <taxon>Pseudomonadati</taxon>
        <taxon>Pseudomonadota</taxon>
        <taxon>Gammaproteobacteria</taxon>
        <taxon>Alteromonadales</taxon>
        <taxon>Pseudoalteromonadaceae</taxon>
        <taxon>Pseudoalteromonas</taxon>
    </lineage>
</organism>